<organism evidence="1 2">
    <name type="scientific">Gossypium darwinii</name>
    <name type="common">Darwin's cotton</name>
    <name type="synonym">Gossypium barbadense var. darwinii</name>
    <dbReference type="NCBI Taxonomy" id="34276"/>
    <lineage>
        <taxon>Eukaryota</taxon>
        <taxon>Viridiplantae</taxon>
        <taxon>Streptophyta</taxon>
        <taxon>Embryophyta</taxon>
        <taxon>Tracheophyta</taxon>
        <taxon>Spermatophyta</taxon>
        <taxon>Magnoliopsida</taxon>
        <taxon>eudicotyledons</taxon>
        <taxon>Gunneridae</taxon>
        <taxon>Pentapetalae</taxon>
        <taxon>rosids</taxon>
        <taxon>malvids</taxon>
        <taxon>Malvales</taxon>
        <taxon>Malvaceae</taxon>
        <taxon>Malvoideae</taxon>
        <taxon>Gossypium</taxon>
    </lineage>
</organism>
<accession>A0A5D2CJ30</accession>
<evidence type="ECO:0000313" key="1">
    <source>
        <dbReference type="EMBL" id="TYG69389.1"/>
    </source>
</evidence>
<evidence type="ECO:0000313" key="2">
    <source>
        <dbReference type="Proteomes" id="UP000323506"/>
    </source>
</evidence>
<sequence>MSLYLSIERDKRKSCLATTCGMKQCVKYRPVMWTLIGGGDPLTAFDSIW</sequence>
<dbReference type="AlphaFoldDB" id="A0A5D2CJ30"/>
<name>A0A5D2CJ30_GOSDA</name>
<gene>
    <name evidence="1" type="ORF">ES288_D05G226300v1</name>
</gene>
<proteinExistence type="predicted"/>
<dbReference type="Proteomes" id="UP000323506">
    <property type="component" value="Chromosome D05"/>
</dbReference>
<protein>
    <submittedName>
        <fullName evidence="1">Uncharacterized protein</fullName>
    </submittedName>
</protein>
<dbReference type="EMBL" id="CM017705">
    <property type="protein sequence ID" value="TYG69389.1"/>
    <property type="molecule type" value="Genomic_DNA"/>
</dbReference>
<keyword evidence="2" id="KW-1185">Reference proteome</keyword>
<reference evidence="1 2" key="1">
    <citation type="submission" date="2019-06" db="EMBL/GenBank/DDBJ databases">
        <title>WGS assembly of Gossypium darwinii.</title>
        <authorList>
            <person name="Chen Z.J."/>
            <person name="Sreedasyam A."/>
            <person name="Ando A."/>
            <person name="Song Q."/>
            <person name="De L."/>
            <person name="Hulse-Kemp A."/>
            <person name="Ding M."/>
            <person name="Ye W."/>
            <person name="Kirkbride R."/>
            <person name="Jenkins J."/>
            <person name="Plott C."/>
            <person name="Lovell J."/>
            <person name="Lin Y.-M."/>
            <person name="Vaughn R."/>
            <person name="Liu B."/>
            <person name="Li W."/>
            <person name="Simpson S."/>
            <person name="Scheffler B."/>
            <person name="Saski C."/>
            <person name="Grover C."/>
            <person name="Hu G."/>
            <person name="Conover J."/>
            <person name="Carlson J."/>
            <person name="Shu S."/>
            <person name="Boston L."/>
            <person name="Williams M."/>
            <person name="Peterson D."/>
            <person name="Mcgee K."/>
            <person name="Jones D."/>
            <person name="Wendel J."/>
            <person name="Stelly D."/>
            <person name="Grimwood J."/>
            <person name="Schmutz J."/>
        </authorList>
    </citation>
    <scope>NUCLEOTIDE SEQUENCE [LARGE SCALE GENOMIC DNA]</scope>
    <source>
        <strain evidence="1">1808015.09</strain>
    </source>
</reference>